<reference evidence="3 4" key="1">
    <citation type="submission" date="2018-06" db="EMBL/GenBank/DDBJ databases">
        <title>Genomic Encyclopedia of Type Strains, Phase IV (KMG-IV): sequencing the most valuable type-strain genomes for metagenomic binning, comparative biology and taxonomic classification.</title>
        <authorList>
            <person name="Goeker M."/>
        </authorList>
    </citation>
    <scope>NUCLEOTIDE SEQUENCE [LARGE SCALE GENOMIC DNA]</scope>
    <source>
        <strain evidence="3 4">DSM 24032</strain>
    </source>
</reference>
<keyword evidence="1" id="KW-0812">Transmembrane</keyword>
<proteinExistence type="predicted"/>
<evidence type="ECO:0000256" key="1">
    <source>
        <dbReference type="SAM" id="Phobius"/>
    </source>
</evidence>
<feature type="domain" description="DUF2062" evidence="2">
    <location>
        <begin position="24"/>
        <end position="160"/>
    </location>
</feature>
<keyword evidence="4" id="KW-1185">Reference proteome</keyword>
<dbReference type="InterPro" id="IPR018639">
    <property type="entry name" value="DUF2062"/>
</dbReference>
<sequence>MKIFTYLRKYLPTVKDIQQYRYLHIFGDSLKQQELWSFNRQSTAKGVAIGLFCAFLPMPFEMVPAIFLAALMRGNLPFAVAGIWISNPLTWIPLYTPCYLLGAMIIGVEPVALHQITIFQLGWHYVALWLGCLIVGIVISVSVHFIISAAWRSQVRQRWKRRKQIRLTRGKTDTPAK</sequence>
<dbReference type="RefSeq" id="WP_113953654.1">
    <property type="nucleotide sequence ID" value="NZ_QNRT01000002.1"/>
</dbReference>
<organism evidence="3 4">
    <name type="scientific">Arenicella xantha</name>
    <dbReference type="NCBI Taxonomy" id="644221"/>
    <lineage>
        <taxon>Bacteria</taxon>
        <taxon>Pseudomonadati</taxon>
        <taxon>Pseudomonadota</taxon>
        <taxon>Gammaproteobacteria</taxon>
        <taxon>Arenicellales</taxon>
        <taxon>Arenicellaceae</taxon>
        <taxon>Arenicella</taxon>
    </lineage>
</organism>
<dbReference type="EMBL" id="QNRT01000002">
    <property type="protein sequence ID" value="RBP50836.1"/>
    <property type="molecule type" value="Genomic_DNA"/>
</dbReference>
<evidence type="ECO:0000313" key="4">
    <source>
        <dbReference type="Proteomes" id="UP000253083"/>
    </source>
</evidence>
<dbReference type="Proteomes" id="UP000253083">
    <property type="component" value="Unassembled WGS sequence"/>
</dbReference>
<keyword evidence="1" id="KW-0472">Membrane</keyword>
<dbReference type="AlphaFoldDB" id="A0A395JJ75"/>
<name>A0A395JJ75_9GAMM</name>
<dbReference type="OrthoDB" id="9786029at2"/>
<dbReference type="PANTHER" id="PTHR40547">
    <property type="entry name" value="SLL0298 PROTEIN"/>
    <property type="match status" value="1"/>
</dbReference>
<gene>
    <name evidence="3" type="ORF">DFR28_102252</name>
</gene>
<protein>
    <recommendedName>
        <fullName evidence="2">DUF2062 domain-containing protein</fullName>
    </recommendedName>
</protein>
<feature type="transmembrane region" description="Helical" evidence="1">
    <location>
        <begin position="127"/>
        <end position="151"/>
    </location>
</feature>
<keyword evidence="1" id="KW-1133">Transmembrane helix</keyword>
<accession>A0A395JJ75</accession>
<evidence type="ECO:0000313" key="3">
    <source>
        <dbReference type="EMBL" id="RBP50836.1"/>
    </source>
</evidence>
<dbReference type="InParanoid" id="A0A395JJ75"/>
<feature type="transmembrane region" description="Helical" evidence="1">
    <location>
        <begin position="42"/>
        <end position="60"/>
    </location>
</feature>
<feature type="transmembrane region" description="Helical" evidence="1">
    <location>
        <begin position="98"/>
        <end position="121"/>
    </location>
</feature>
<dbReference type="Pfam" id="PF09835">
    <property type="entry name" value="DUF2062"/>
    <property type="match status" value="1"/>
</dbReference>
<dbReference type="PANTHER" id="PTHR40547:SF1">
    <property type="entry name" value="SLL0298 PROTEIN"/>
    <property type="match status" value="1"/>
</dbReference>
<evidence type="ECO:0000259" key="2">
    <source>
        <dbReference type="Pfam" id="PF09835"/>
    </source>
</evidence>
<comment type="caution">
    <text evidence="3">The sequence shown here is derived from an EMBL/GenBank/DDBJ whole genome shotgun (WGS) entry which is preliminary data.</text>
</comment>